<evidence type="ECO:0000313" key="8">
    <source>
        <dbReference type="Proteomes" id="UP000003806"/>
    </source>
</evidence>
<organism evidence="7 8">
    <name type="scientific">Jonquetella anthropi DSM 22815</name>
    <dbReference type="NCBI Taxonomy" id="885272"/>
    <lineage>
        <taxon>Bacteria</taxon>
        <taxon>Thermotogati</taxon>
        <taxon>Synergistota</taxon>
        <taxon>Synergistia</taxon>
        <taxon>Synergistales</taxon>
        <taxon>Dethiosulfovibrionaceae</taxon>
        <taxon>Jonquetella</taxon>
    </lineage>
</organism>
<dbReference type="InterPro" id="IPR035104">
    <property type="entry name" value="Ribosomal_protein_S1-like"/>
</dbReference>
<evidence type="ECO:0000256" key="2">
    <source>
        <dbReference type="ARBA" id="ARBA00022980"/>
    </source>
</evidence>
<evidence type="ECO:0000256" key="3">
    <source>
        <dbReference type="ARBA" id="ARBA00023274"/>
    </source>
</evidence>
<name>H0UIM8_9BACT</name>
<dbReference type="PANTHER" id="PTHR10724">
    <property type="entry name" value="30S RIBOSOMAL PROTEIN S1"/>
    <property type="match status" value="1"/>
</dbReference>
<dbReference type="InterPro" id="IPR003029">
    <property type="entry name" value="S1_domain"/>
</dbReference>
<evidence type="ECO:0000256" key="4">
    <source>
        <dbReference type="ARBA" id="ARBA00025604"/>
    </source>
</evidence>
<feature type="region of interest" description="Disordered" evidence="5">
    <location>
        <begin position="486"/>
        <end position="535"/>
    </location>
</feature>
<evidence type="ECO:0000256" key="5">
    <source>
        <dbReference type="SAM" id="MobiDB-lite"/>
    </source>
</evidence>
<feature type="domain" description="S1 motif" evidence="6">
    <location>
        <begin position="248"/>
        <end position="316"/>
    </location>
</feature>
<dbReference type="AlphaFoldDB" id="H0UIM8"/>
<dbReference type="PROSITE" id="PS50126">
    <property type="entry name" value="S1"/>
    <property type="match status" value="5"/>
</dbReference>
<keyword evidence="2 7" id="KW-0689">Ribosomal protein</keyword>
<reference evidence="7 8" key="1">
    <citation type="submission" date="2011-11" db="EMBL/GenBank/DDBJ databases">
        <title>The Noncontiguous Finished genome of Jonquetella anthropi DSM 22815.</title>
        <authorList>
            <consortium name="US DOE Joint Genome Institute (JGI-PGF)"/>
            <person name="Lucas S."/>
            <person name="Copeland A."/>
            <person name="Lapidus A."/>
            <person name="Glavina del Rio T."/>
            <person name="Dalin E."/>
            <person name="Tice H."/>
            <person name="Bruce D."/>
            <person name="Goodwin L."/>
            <person name="Pitluck S."/>
            <person name="Peters L."/>
            <person name="Mikhailova N."/>
            <person name="Held B."/>
            <person name="Kyrpides N."/>
            <person name="Mavromatis K."/>
            <person name="Ivanova N."/>
            <person name="Markowitz V."/>
            <person name="Cheng J.-F."/>
            <person name="Hugenholtz P."/>
            <person name="Woyke T."/>
            <person name="Wu D."/>
            <person name="Gronow S."/>
            <person name="Wellnitz S."/>
            <person name="Brambilla E."/>
            <person name="Klenk H.-P."/>
            <person name="Eisen J.A."/>
        </authorList>
    </citation>
    <scope>NUCLEOTIDE SEQUENCE [LARGE SCALE GENOMIC DNA]</scope>
    <source>
        <strain evidence="7 8">DSM 22815</strain>
    </source>
</reference>
<dbReference type="InterPro" id="IPR050437">
    <property type="entry name" value="Ribos_protein_bS1-like"/>
</dbReference>
<dbReference type="eggNOG" id="COG0539">
    <property type="taxonomic scope" value="Bacteria"/>
</dbReference>
<proteinExistence type="inferred from homology"/>
<comment type="similarity">
    <text evidence="1">Belongs to the bacterial ribosomal protein bS1 family.</text>
</comment>
<feature type="domain" description="S1 motif" evidence="6">
    <location>
        <begin position="70"/>
        <end position="142"/>
    </location>
</feature>
<dbReference type="Pfam" id="PF00575">
    <property type="entry name" value="S1"/>
    <property type="match status" value="4"/>
</dbReference>
<keyword evidence="8" id="KW-1185">Reference proteome</keyword>
<dbReference type="Gene3D" id="2.40.50.140">
    <property type="entry name" value="Nucleic acid-binding proteins"/>
    <property type="match status" value="5"/>
</dbReference>
<dbReference type="InterPro" id="IPR012340">
    <property type="entry name" value="NA-bd_OB-fold"/>
</dbReference>
<dbReference type="GO" id="GO:0003729">
    <property type="term" value="F:mRNA binding"/>
    <property type="evidence" value="ECO:0007669"/>
    <property type="project" value="UniProtKB-ARBA"/>
</dbReference>
<protein>
    <submittedName>
        <fullName evidence="7">Ribosomal protein S1</fullName>
    </submittedName>
</protein>
<dbReference type="GO" id="GO:0005737">
    <property type="term" value="C:cytoplasm"/>
    <property type="evidence" value="ECO:0007669"/>
    <property type="project" value="UniProtKB-ARBA"/>
</dbReference>
<dbReference type="FunFam" id="2.40.50.140:FF:000051">
    <property type="entry name" value="RNA-binding transcriptional accessory protein"/>
    <property type="match status" value="1"/>
</dbReference>
<dbReference type="Proteomes" id="UP000003806">
    <property type="component" value="Chromosome"/>
</dbReference>
<dbReference type="FunFam" id="2.40.50.140:FF:000103">
    <property type="entry name" value="protein RRP5 homolog"/>
    <property type="match status" value="2"/>
</dbReference>
<dbReference type="CDD" id="cd05688">
    <property type="entry name" value="S1_RPS1_repeat_ec3"/>
    <property type="match status" value="1"/>
</dbReference>
<dbReference type="HOGENOM" id="CLU_015805_2_2_0"/>
<dbReference type="EMBL" id="CM001376">
    <property type="protein sequence ID" value="EHM13773.1"/>
    <property type="molecule type" value="Genomic_DNA"/>
</dbReference>
<evidence type="ECO:0000259" key="6">
    <source>
        <dbReference type="PROSITE" id="PS50126"/>
    </source>
</evidence>
<dbReference type="PROSITE" id="PS51257">
    <property type="entry name" value="PROKAR_LIPOPROTEIN"/>
    <property type="match status" value="1"/>
</dbReference>
<dbReference type="SMART" id="SM00316">
    <property type="entry name" value="S1"/>
    <property type="match status" value="5"/>
</dbReference>
<gene>
    <name evidence="7" type="ORF">JonanDRAFT_1409</name>
</gene>
<dbReference type="CDD" id="cd00164">
    <property type="entry name" value="S1_like"/>
    <property type="match status" value="1"/>
</dbReference>
<feature type="domain" description="S1 motif" evidence="6">
    <location>
        <begin position="333"/>
        <end position="402"/>
    </location>
</feature>
<evidence type="ECO:0000256" key="1">
    <source>
        <dbReference type="ARBA" id="ARBA00006767"/>
    </source>
</evidence>
<dbReference type="STRING" id="885272.JonanDRAFT_1409"/>
<evidence type="ECO:0000313" key="7">
    <source>
        <dbReference type="EMBL" id="EHM13773.1"/>
    </source>
</evidence>
<sequence length="550" mass="60811">MSEKLKNQELNETAGEVHACPCCCSSAGCGADAPAEAPAHDAGAESGDESMDMGALLAEYDAVAEEIARGKVIEGVIVGQAPAGDGWLVDVGYKCEGFLPQREWTHHVLVNDVPEPKVGDTIQVQVTSKRDGEEAQLIVSRWRCEFDRRWNELEKKLESGEPLKVKGLRKVKGGLIVDCCSLEGFIPISHLAAEGRGVNPGRFEEEEFEVCLLEKDKRKRRLVLSRRVLLDKDLNARREEFYQNVKVGDVVDGTVSSLTSFGAFVNVGPIDGLVHLSEISWQRSAKIKDLLKKGDEVKVKVIGIDRENNKISLSMRQVQGDPWDTVTERWTKGQTTTGVVTNVTDFGAFVEVEPGIEGLVHIGDLSWARIKHPRDVIRKGQEIEVVVLDVEADRRRMSLGYKQLNDPWNGIENRYAKGQDVQVKVVRLADFGAFVELEEGVEGLIHISQLSSKRVDKPKDVLTEGQEVTARILEVNPTERRIRLSLRALEAPEAGKPEAGEPRGSAERKENRPQQHKRREEQNHAAAGYASDEGGFTFGDALGGAFKLDQ</sequence>
<feature type="domain" description="S1 motif" evidence="6">
    <location>
        <begin position="418"/>
        <end position="487"/>
    </location>
</feature>
<dbReference type="GO" id="GO:0003735">
    <property type="term" value="F:structural constituent of ribosome"/>
    <property type="evidence" value="ECO:0007669"/>
    <property type="project" value="TreeGrafter"/>
</dbReference>
<feature type="compositionally biased region" description="Basic and acidic residues" evidence="5">
    <location>
        <begin position="493"/>
        <end position="523"/>
    </location>
</feature>
<accession>H0UIM8</accession>
<dbReference type="SUPFAM" id="SSF50249">
    <property type="entry name" value="Nucleic acid-binding proteins"/>
    <property type="match status" value="5"/>
</dbReference>
<dbReference type="GO" id="GO:0005840">
    <property type="term" value="C:ribosome"/>
    <property type="evidence" value="ECO:0007669"/>
    <property type="project" value="UniProtKB-KW"/>
</dbReference>
<dbReference type="GO" id="GO:0006412">
    <property type="term" value="P:translation"/>
    <property type="evidence" value="ECO:0007669"/>
    <property type="project" value="TreeGrafter"/>
</dbReference>
<dbReference type="PANTHER" id="PTHR10724:SF7">
    <property type="entry name" value="SMALL RIBOSOMAL SUBUNIT PROTEIN BS1C"/>
    <property type="match status" value="1"/>
</dbReference>
<dbReference type="CDD" id="cd04465">
    <property type="entry name" value="S1_RPS1_repeat_ec2_hs2"/>
    <property type="match status" value="1"/>
</dbReference>
<feature type="domain" description="S1 motif" evidence="6">
    <location>
        <begin position="155"/>
        <end position="227"/>
    </location>
</feature>
<comment type="function">
    <text evidence="4">Binds mRNA; thus facilitating recognition of the initiation point. It is needed to translate mRNA with a short Shine-Dalgarno (SD) purine-rich sequence.</text>
</comment>
<keyword evidence="3" id="KW-0687">Ribonucleoprotein</keyword>
<dbReference type="PRINTS" id="PR00681">
    <property type="entry name" value="RIBOSOMALS1"/>
</dbReference>